<dbReference type="PROSITE" id="PS50995">
    <property type="entry name" value="HTH_MARR_2"/>
    <property type="match status" value="1"/>
</dbReference>
<organism evidence="8 9">
    <name type="scientific">Halalkalibacter suaedae</name>
    <dbReference type="NCBI Taxonomy" id="2822140"/>
    <lineage>
        <taxon>Bacteria</taxon>
        <taxon>Bacillati</taxon>
        <taxon>Bacillota</taxon>
        <taxon>Bacilli</taxon>
        <taxon>Bacillales</taxon>
        <taxon>Bacillaceae</taxon>
        <taxon>Halalkalibacter</taxon>
    </lineage>
</organism>
<evidence type="ECO:0000256" key="5">
    <source>
        <dbReference type="ARBA" id="ARBA00023163"/>
    </source>
</evidence>
<evidence type="ECO:0000256" key="4">
    <source>
        <dbReference type="ARBA" id="ARBA00023125"/>
    </source>
</evidence>
<dbReference type="InterPro" id="IPR036390">
    <property type="entry name" value="WH_DNA-bd_sf"/>
</dbReference>
<dbReference type="RefSeq" id="WP_210597132.1">
    <property type="nucleotide sequence ID" value="NZ_JAGKSQ010000003.1"/>
</dbReference>
<accession>A0A940WSF1</accession>
<dbReference type="SUPFAM" id="SSF46785">
    <property type="entry name" value="Winged helix' DNA-binding domain"/>
    <property type="match status" value="1"/>
</dbReference>
<evidence type="ECO:0000313" key="9">
    <source>
        <dbReference type="Proteomes" id="UP000678228"/>
    </source>
</evidence>
<gene>
    <name evidence="6" type="primary">hpr</name>
    <name evidence="8" type="ORF">J7W16_09910</name>
</gene>
<protein>
    <recommendedName>
        <fullName evidence="6">HTH-type transcriptional regulator Hpr</fullName>
    </recommendedName>
    <alternativeName>
        <fullName evidence="6">Protease production regulatory protein Hpr</fullName>
    </alternativeName>
</protein>
<keyword evidence="5 6" id="KW-0804">Transcription</keyword>
<dbReference type="Gene3D" id="1.10.10.10">
    <property type="entry name" value="Winged helix-like DNA-binding domain superfamily/Winged helix DNA-binding domain"/>
    <property type="match status" value="1"/>
</dbReference>
<dbReference type="AlphaFoldDB" id="A0A940WSF1"/>
<comment type="caution">
    <text evidence="8">The sequence shown here is derived from an EMBL/GenBank/DDBJ whole genome shotgun (WGS) entry which is preliminary data.</text>
</comment>
<dbReference type="GO" id="GO:0045892">
    <property type="term" value="P:negative regulation of DNA-templated transcription"/>
    <property type="evidence" value="ECO:0007669"/>
    <property type="project" value="UniProtKB-UniRule"/>
</dbReference>
<dbReference type="HAMAP" id="MF_01911">
    <property type="entry name" value="HTH_type_Hpr"/>
    <property type="match status" value="1"/>
</dbReference>
<keyword evidence="1 6" id="KW-0678">Repressor</keyword>
<dbReference type="PROSITE" id="PS01117">
    <property type="entry name" value="HTH_MARR_1"/>
    <property type="match status" value="1"/>
</dbReference>
<sequence>MDQPLNSLKQSVMFSHKVAQLSKALWKSVEKDWQTWIKPFDLNINEHHILWIAYHLDGASISDIAKYGVMHVSTAFNFSKKLEDRGLLLFSKKENDKRNTYVKLTADGESLFLQTLEAYHPDTYGVFKGALPIKDLYGKFPEFSEITSMLRHIYGSDFIDMFEETLLKFDDDFQEENGQLKKLQSIPKEDYSSEGA</sequence>
<evidence type="ECO:0000313" key="8">
    <source>
        <dbReference type="EMBL" id="MBP3951451.1"/>
    </source>
</evidence>
<keyword evidence="2 6" id="KW-0749">Sporulation</keyword>
<evidence type="ECO:0000259" key="7">
    <source>
        <dbReference type="PROSITE" id="PS50995"/>
    </source>
</evidence>
<proteinExistence type="inferred from homology"/>
<dbReference type="NCBIfam" id="NF010349">
    <property type="entry name" value="PRK13777.1"/>
    <property type="match status" value="1"/>
</dbReference>
<dbReference type="Pfam" id="PF01047">
    <property type="entry name" value="MarR"/>
    <property type="match status" value="1"/>
</dbReference>
<keyword evidence="3 6" id="KW-0805">Transcription regulation</keyword>
<dbReference type="GO" id="GO:0003677">
    <property type="term" value="F:DNA binding"/>
    <property type="evidence" value="ECO:0007669"/>
    <property type="project" value="UniProtKB-UniRule"/>
</dbReference>
<dbReference type="InterPro" id="IPR036388">
    <property type="entry name" value="WH-like_DNA-bd_sf"/>
</dbReference>
<keyword evidence="4 6" id="KW-0238">DNA-binding</keyword>
<evidence type="ECO:0000256" key="2">
    <source>
        <dbReference type="ARBA" id="ARBA00022969"/>
    </source>
</evidence>
<dbReference type="GO" id="GO:0006950">
    <property type="term" value="P:response to stress"/>
    <property type="evidence" value="ECO:0007669"/>
    <property type="project" value="TreeGrafter"/>
</dbReference>
<evidence type="ECO:0000256" key="1">
    <source>
        <dbReference type="ARBA" id="ARBA00022491"/>
    </source>
</evidence>
<comment type="function">
    <text evidence="6">Negative regulator of protease production and sporulation.</text>
</comment>
<feature type="domain" description="HTH marR-type" evidence="7">
    <location>
        <begin position="11"/>
        <end position="155"/>
    </location>
</feature>
<dbReference type="EMBL" id="JAGKSQ010000003">
    <property type="protein sequence ID" value="MBP3951451.1"/>
    <property type="molecule type" value="Genomic_DNA"/>
</dbReference>
<dbReference type="InterPro" id="IPR039422">
    <property type="entry name" value="MarR/SlyA-like"/>
</dbReference>
<dbReference type="InterPro" id="IPR023187">
    <property type="entry name" value="Tscrpt_reg_MarR-type_CS"/>
</dbReference>
<comment type="subunit">
    <text evidence="6">Homodimer.</text>
</comment>
<dbReference type="InterPro" id="IPR000835">
    <property type="entry name" value="HTH_MarR-typ"/>
</dbReference>
<dbReference type="PANTHER" id="PTHR33164">
    <property type="entry name" value="TRANSCRIPTIONAL REGULATOR, MARR FAMILY"/>
    <property type="match status" value="1"/>
</dbReference>
<dbReference type="InterPro" id="IPR023488">
    <property type="entry name" value="HTH_tscrpt_reg_Hpr"/>
</dbReference>
<dbReference type="PANTHER" id="PTHR33164:SF58">
    <property type="entry name" value="DNA-BINDING TRANSCRIPTIONAL REPRESSOR SCOC"/>
    <property type="match status" value="1"/>
</dbReference>
<dbReference type="GO" id="GO:0003700">
    <property type="term" value="F:DNA-binding transcription factor activity"/>
    <property type="evidence" value="ECO:0007669"/>
    <property type="project" value="UniProtKB-UniRule"/>
</dbReference>
<reference evidence="8" key="1">
    <citation type="submission" date="2021-03" db="EMBL/GenBank/DDBJ databases">
        <title>Bacillus suaedae sp. nov., isolated from Suaeda aralocaspica.</title>
        <authorList>
            <person name="Lei R.F.R."/>
        </authorList>
    </citation>
    <scope>NUCLEOTIDE SEQUENCE</scope>
    <source>
        <strain evidence="8">YZJH907-2</strain>
    </source>
</reference>
<name>A0A940WSF1_9BACI</name>
<keyword evidence="9" id="KW-1185">Reference proteome</keyword>
<dbReference type="SMART" id="SM00347">
    <property type="entry name" value="HTH_MARR"/>
    <property type="match status" value="1"/>
</dbReference>
<dbReference type="GO" id="GO:0030435">
    <property type="term" value="P:sporulation resulting in formation of a cellular spore"/>
    <property type="evidence" value="ECO:0007669"/>
    <property type="project" value="UniProtKB-UniRule"/>
</dbReference>
<evidence type="ECO:0000256" key="3">
    <source>
        <dbReference type="ARBA" id="ARBA00023015"/>
    </source>
</evidence>
<evidence type="ECO:0000256" key="6">
    <source>
        <dbReference type="HAMAP-Rule" id="MF_01911"/>
    </source>
</evidence>
<dbReference type="Proteomes" id="UP000678228">
    <property type="component" value="Unassembled WGS sequence"/>
</dbReference>